<organism evidence="2 3">
    <name type="scientific">Protofrankia coriariae</name>
    <dbReference type="NCBI Taxonomy" id="1562887"/>
    <lineage>
        <taxon>Bacteria</taxon>
        <taxon>Bacillati</taxon>
        <taxon>Actinomycetota</taxon>
        <taxon>Actinomycetes</taxon>
        <taxon>Frankiales</taxon>
        <taxon>Frankiaceae</taxon>
        <taxon>Protofrankia</taxon>
    </lineage>
</organism>
<evidence type="ECO:0000313" key="2">
    <source>
        <dbReference type="EMBL" id="KLL09553.1"/>
    </source>
</evidence>
<name>A0ABR5EYN6_9ACTN</name>
<reference evidence="2 3" key="1">
    <citation type="submission" date="2014-12" db="EMBL/GenBank/DDBJ databases">
        <title>Frankia sp. BMG5.1 draft genome.</title>
        <authorList>
            <person name="Gtari M."/>
            <person name="Ghodhbane-Gtari F."/>
            <person name="Nouioui I."/>
            <person name="Ktari A."/>
            <person name="Hezbri K."/>
            <person name="Mimouni W."/>
            <person name="Sbissi I."/>
            <person name="Ayari A."/>
            <person name="Yamanaka T."/>
            <person name="Normand P."/>
            <person name="Tisa L.S."/>
            <person name="Boudabous A."/>
        </authorList>
    </citation>
    <scope>NUCLEOTIDE SEQUENCE [LARGE SCALE GENOMIC DNA]</scope>
    <source>
        <strain evidence="2 3">BMG5.1</strain>
    </source>
</reference>
<feature type="region of interest" description="Disordered" evidence="1">
    <location>
        <begin position="45"/>
        <end position="120"/>
    </location>
</feature>
<protein>
    <submittedName>
        <fullName evidence="2">Uncharacterized protein</fullName>
    </submittedName>
</protein>
<dbReference type="Proteomes" id="UP000035425">
    <property type="component" value="Unassembled WGS sequence"/>
</dbReference>
<accession>A0ABR5EYN6</accession>
<sequence>MLLVERAEASRVKVRLVKDPVTQALEDAWALVRTRSLPAAARTHVLPSCHRPPGRPATQSSPAARAASRENGGAAYRPPAVSSSAGARRVVVLPVPRRGVDGEGVDGETAQLIDEPWYLG</sequence>
<keyword evidence="3" id="KW-1185">Reference proteome</keyword>
<evidence type="ECO:0000256" key="1">
    <source>
        <dbReference type="SAM" id="MobiDB-lite"/>
    </source>
</evidence>
<evidence type="ECO:0000313" key="3">
    <source>
        <dbReference type="Proteomes" id="UP000035425"/>
    </source>
</evidence>
<comment type="caution">
    <text evidence="2">The sequence shown here is derived from an EMBL/GenBank/DDBJ whole genome shotgun (WGS) entry which is preliminary data.</text>
</comment>
<gene>
    <name evidence="2" type="ORF">FrCorBMG51_24050</name>
</gene>
<dbReference type="EMBL" id="JWIO01000080">
    <property type="protein sequence ID" value="KLL09553.1"/>
    <property type="molecule type" value="Genomic_DNA"/>
</dbReference>
<feature type="compositionally biased region" description="Low complexity" evidence="1">
    <location>
        <begin position="77"/>
        <end position="97"/>
    </location>
</feature>
<proteinExistence type="predicted"/>